<comment type="subcellular location">
    <subcellularLocation>
        <location evidence="1">Membrane</location>
        <topology evidence="1">Multi-pass membrane protein</topology>
    </subcellularLocation>
</comment>
<evidence type="ECO:0000256" key="7">
    <source>
        <dbReference type="SAM" id="Phobius"/>
    </source>
</evidence>
<keyword evidence="5 7" id="KW-0472">Membrane</keyword>
<sequence>MTAAQSFFLQPATILRMLEILCAIIVFGVIADNGKVGGSSIFNSNEDANGLGIAIGVMAFIAASLILAVGFISVTSSLFAQNQRVVSIAVFGLDAFFSLMWFITMIVLAAEWGKVNKSGSNKYVNAGNSAVAFSVFSWFLWMGSAFFSFRKMSEPEVETYDYMGQADPSPSVQYEQFPDQGDVPAPYEGAADVPPF</sequence>
<dbReference type="AlphaFoldDB" id="F2UP45"/>
<dbReference type="PANTHER" id="PTHR10838">
    <property type="entry name" value="SYNAPTOGYRIN"/>
    <property type="match status" value="1"/>
</dbReference>
<dbReference type="GeneID" id="16069711"/>
<dbReference type="Pfam" id="PF01284">
    <property type="entry name" value="MARVEL"/>
    <property type="match status" value="1"/>
</dbReference>
<dbReference type="Proteomes" id="UP000007799">
    <property type="component" value="Unassembled WGS sequence"/>
</dbReference>
<feature type="domain" description="MARVEL" evidence="8">
    <location>
        <begin position="7"/>
        <end position="153"/>
    </location>
</feature>
<feature type="transmembrane region" description="Helical" evidence="7">
    <location>
        <begin position="86"/>
        <end position="110"/>
    </location>
</feature>
<keyword evidence="3 7" id="KW-0812">Transmembrane</keyword>
<evidence type="ECO:0000313" key="10">
    <source>
        <dbReference type="Proteomes" id="UP000007799"/>
    </source>
</evidence>
<dbReference type="PANTHER" id="PTHR10838:SF20">
    <property type="entry name" value="SYNAPTOGYRIN"/>
    <property type="match status" value="1"/>
</dbReference>
<dbReference type="GO" id="GO:0016020">
    <property type="term" value="C:membrane"/>
    <property type="evidence" value="ECO:0007669"/>
    <property type="project" value="UniProtKB-SubCell"/>
</dbReference>
<feature type="transmembrane region" description="Helical" evidence="7">
    <location>
        <begin position="12"/>
        <end position="31"/>
    </location>
</feature>
<keyword evidence="10" id="KW-1185">Reference proteome</keyword>
<dbReference type="STRING" id="946362.F2UP45"/>
<comment type="similarity">
    <text evidence="2">Belongs to the synaptogyrin family.</text>
</comment>
<evidence type="ECO:0000256" key="3">
    <source>
        <dbReference type="ARBA" id="ARBA00022692"/>
    </source>
</evidence>
<dbReference type="OrthoDB" id="10041611at2759"/>
<feature type="transmembrane region" description="Helical" evidence="7">
    <location>
        <begin position="130"/>
        <end position="149"/>
    </location>
</feature>
<dbReference type="InterPro" id="IPR016579">
    <property type="entry name" value="Synaptogyrin"/>
</dbReference>
<evidence type="ECO:0000313" key="9">
    <source>
        <dbReference type="EMBL" id="EGD79400.1"/>
    </source>
</evidence>
<evidence type="ECO:0000256" key="5">
    <source>
        <dbReference type="ARBA" id="ARBA00023136"/>
    </source>
</evidence>
<gene>
    <name evidence="9" type="ORF">PTSG_09811</name>
</gene>
<proteinExistence type="inferred from homology"/>
<keyword evidence="4 7" id="KW-1133">Transmembrane helix</keyword>
<reference evidence="9" key="1">
    <citation type="submission" date="2009-08" db="EMBL/GenBank/DDBJ databases">
        <title>Annotation of Salpingoeca rosetta.</title>
        <authorList>
            <consortium name="The Broad Institute Genome Sequencing Platform"/>
            <person name="Russ C."/>
            <person name="Cuomo C."/>
            <person name="Burger G."/>
            <person name="Gray M.W."/>
            <person name="Holland P.W.H."/>
            <person name="King N."/>
            <person name="Lang F.B.F."/>
            <person name="Roger A.J."/>
            <person name="Ruiz-Trillo I."/>
            <person name="Young S.K."/>
            <person name="Zeng Q."/>
            <person name="Gargeya S."/>
            <person name="Alvarado L."/>
            <person name="Berlin A."/>
            <person name="Chapman S.B."/>
            <person name="Chen Z."/>
            <person name="Freedman E."/>
            <person name="Gellesch M."/>
            <person name="Goldberg J."/>
            <person name="Griggs A."/>
            <person name="Gujja S."/>
            <person name="Heilman E."/>
            <person name="Heiman D."/>
            <person name="Howarth C."/>
            <person name="Mehta T."/>
            <person name="Neiman D."/>
            <person name="Pearson M."/>
            <person name="Roberts A."/>
            <person name="Saif S."/>
            <person name="Shea T."/>
            <person name="Shenoy N."/>
            <person name="Sisk P."/>
            <person name="Stolte C."/>
            <person name="Sykes S."/>
            <person name="White J."/>
            <person name="Yandava C."/>
            <person name="Haas B."/>
            <person name="Nusbaum C."/>
            <person name="Birren B."/>
        </authorList>
    </citation>
    <scope>NUCLEOTIDE SEQUENCE [LARGE SCALE GENOMIC DNA]</scope>
    <source>
        <strain evidence="9">ATCC 50818</strain>
    </source>
</reference>
<protein>
    <recommendedName>
        <fullName evidence="8">MARVEL domain-containing protein</fullName>
    </recommendedName>
</protein>
<evidence type="ECO:0000259" key="8">
    <source>
        <dbReference type="PROSITE" id="PS51225"/>
    </source>
</evidence>
<feature type="region of interest" description="Disordered" evidence="6">
    <location>
        <begin position="167"/>
        <end position="196"/>
    </location>
</feature>
<dbReference type="EMBL" id="GL832985">
    <property type="protein sequence ID" value="EGD79400.1"/>
    <property type="molecule type" value="Genomic_DNA"/>
</dbReference>
<dbReference type="OMA" id="FYLWSQW"/>
<dbReference type="RefSeq" id="XP_004989169.1">
    <property type="nucleotide sequence ID" value="XM_004989112.1"/>
</dbReference>
<evidence type="ECO:0000256" key="6">
    <source>
        <dbReference type="SAM" id="MobiDB-lite"/>
    </source>
</evidence>
<dbReference type="KEGG" id="sre:PTSG_09811"/>
<accession>F2UP45</accession>
<dbReference type="InterPro" id="IPR008253">
    <property type="entry name" value="Marvel"/>
</dbReference>
<evidence type="ECO:0000256" key="4">
    <source>
        <dbReference type="ARBA" id="ARBA00022989"/>
    </source>
</evidence>
<feature type="transmembrane region" description="Helical" evidence="7">
    <location>
        <begin position="51"/>
        <end position="74"/>
    </location>
</feature>
<name>F2UP45_SALR5</name>
<dbReference type="FunCoup" id="F2UP45">
    <property type="interactions" value="397"/>
</dbReference>
<organism evidence="10">
    <name type="scientific">Salpingoeca rosetta (strain ATCC 50818 / BSB-021)</name>
    <dbReference type="NCBI Taxonomy" id="946362"/>
    <lineage>
        <taxon>Eukaryota</taxon>
        <taxon>Choanoflagellata</taxon>
        <taxon>Craspedida</taxon>
        <taxon>Salpingoecidae</taxon>
        <taxon>Salpingoeca</taxon>
    </lineage>
</organism>
<dbReference type="InParanoid" id="F2UP45"/>
<evidence type="ECO:0000256" key="2">
    <source>
        <dbReference type="ARBA" id="ARBA00010252"/>
    </source>
</evidence>
<dbReference type="PROSITE" id="PS51225">
    <property type="entry name" value="MARVEL"/>
    <property type="match status" value="1"/>
</dbReference>
<dbReference type="eggNOG" id="KOG4016">
    <property type="taxonomic scope" value="Eukaryota"/>
</dbReference>
<evidence type="ECO:0000256" key="1">
    <source>
        <dbReference type="ARBA" id="ARBA00004141"/>
    </source>
</evidence>